<dbReference type="PANTHER" id="PTHR10887">
    <property type="entry name" value="DNA2/NAM7 HELICASE FAMILY"/>
    <property type="match status" value="1"/>
</dbReference>
<keyword evidence="3" id="KW-0547">Nucleotide-binding</keyword>
<accession>A0A6G1L3X3</accession>
<dbReference type="SUPFAM" id="SSF52540">
    <property type="entry name" value="P-loop containing nucleoside triphosphate hydrolases"/>
    <property type="match status" value="1"/>
</dbReference>
<gene>
    <name evidence="7" type="ORF">EJ03DRAFT_158436</name>
</gene>
<dbReference type="GO" id="GO:0031048">
    <property type="term" value="P:regulatory ncRNA-mediated heterochromatin formation"/>
    <property type="evidence" value="ECO:0007669"/>
    <property type="project" value="TreeGrafter"/>
</dbReference>
<dbReference type="Gene3D" id="3.40.50.300">
    <property type="entry name" value="P-loop containing nucleotide triphosphate hydrolases"/>
    <property type="match status" value="2"/>
</dbReference>
<dbReference type="CDD" id="cd17936">
    <property type="entry name" value="EEXXEc_NFX1"/>
    <property type="match status" value="1"/>
</dbReference>
<keyword evidence="7" id="KW-0378">Hydrolase</keyword>
<evidence type="ECO:0000256" key="4">
    <source>
        <dbReference type="ARBA" id="ARBA00022833"/>
    </source>
</evidence>
<evidence type="ECO:0000256" key="5">
    <source>
        <dbReference type="PROSITE-ProRule" id="PRU00723"/>
    </source>
</evidence>
<reference evidence="7" key="1">
    <citation type="journal article" date="2020" name="Stud. Mycol.">
        <title>101 Dothideomycetes genomes: a test case for predicting lifestyles and emergence of pathogens.</title>
        <authorList>
            <person name="Haridas S."/>
            <person name="Albert R."/>
            <person name="Binder M."/>
            <person name="Bloem J."/>
            <person name="Labutti K."/>
            <person name="Salamov A."/>
            <person name="Andreopoulos B."/>
            <person name="Baker S."/>
            <person name="Barry K."/>
            <person name="Bills G."/>
            <person name="Bluhm B."/>
            <person name="Cannon C."/>
            <person name="Castanera R."/>
            <person name="Culley D."/>
            <person name="Daum C."/>
            <person name="Ezra D."/>
            <person name="Gonzalez J."/>
            <person name="Henrissat B."/>
            <person name="Kuo A."/>
            <person name="Liang C."/>
            <person name="Lipzen A."/>
            <person name="Lutzoni F."/>
            <person name="Magnuson J."/>
            <person name="Mondo S."/>
            <person name="Nolan M."/>
            <person name="Ohm R."/>
            <person name="Pangilinan J."/>
            <person name="Park H.-J."/>
            <person name="Ramirez L."/>
            <person name="Alfaro M."/>
            <person name="Sun H."/>
            <person name="Tritt A."/>
            <person name="Yoshinaga Y."/>
            <person name="Zwiers L.-H."/>
            <person name="Turgeon B."/>
            <person name="Goodwin S."/>
            <person name="Spatafora J."/>
            <person name="Crous P."/>
            <person name="Grigoriev I."/>
        </authorList>
    </citation>
    <scope>NUCLEOTIDE SEQUENCE</scope>
    <source>
        <strain evidence="7">CBS 116005</strain>
    </source>
</reference>
<protein>
    <submittedName>
        <fullName evidence="7">P-loop containing nucleoside triphosphate hydrolase protein</fullName>
    </submittedName>
</protein>
<dbReference type="InterPro" id="IPR000571">
    <property type="entry name" value="Znf_CCCH"/>
</dbReference>
<dbReference type="PANTHER" id="PTHR10887:SF445">
    <property type="entry name" value="NFX1-TYPE ZINC FINGER-CONTAINING PROTEIN 1"/>
    <property type="match status" value="1"/>
</dbReference>
<dbReference type="PROSITE" id="PS50103">
    <property type="entry name" value="ZF_C3H1"/>
    <property type="match status" value="2"/>
</dbReference>
<evidence type="ECO:0000259" key="6">
    <source>
        <dbReference type="PROSITE" id="PS50103"/>
    </source>
</evidence>
<dbReference type="InterPro" id="IPR041677">
    <property type="entry name" value="DNA2/NAM7_AAA_11"/>
</dbReference>
<name>A0A6G1L3X3_9PEZI</name>
<dbReference type="GO" id="GO:0031380">
    <property type="term" value="C:nuclear RNA-directed RNA polymerase complex"/>
    <property type="evidence" value="ECO:0007669"/>
    <property type="project" value="TreeGrafter"/>
</dbReference>
<feature type="domain" description="C3H1-type" evidence="6">
    <location>
        <begin position="34"/>
        <end position="61"/>
    </location>
</feature>
<feature type="zinc finger region" description="C3H1-type" evidence="5">
    <location>
        <begin position="5"/>
        <end position="32"/>
    </location>
</feature>
<dbReference type="GO" id="GO:0004386">
    <property type="term" value="F:helicase activity"/>
    <property type="evidence" value="ECO:0007669"/>
    <property type="project" value="InterPro"/>
</dbReference>
<dbReference type="InterPro" id="IPR045055">
    <property type="entry name" value="DNA2/NAM7-like"/>
</dbReference>
<evidence type="ECO:0000256" key="3">
    <source>
        <dbReference type="ARBA" id="ARBA00022806"/>
    </source>
</evidence>
<dbReference type="SMART" id="SM00356">
    <property type="entry name" value="ZnF_C3H1"/>
    <property type="match status" value="2"/>
</dbReference>
<dbReference type="Proteomes" id="UP000799436">
    <property type="component" value="Unassembled WGS sequence"/>
</dbReference>
<keyword evidence="3" id="KW-0067">ATP-binding</keyword>
<evidence type="ECO:0000313" key="7">
    <source>
        <dbReference type="EMBL" id="KAF2767292.1"/>
    </source>
</evidence>
<dbReference type="EMBL" id="ML995858">
    <property type="protein sequence ID" value="KAF2767292.1"/>
    <property type="molecule type" value="Genomic_DNA"/>
</dbReference>
<dbReference type="Pfam" id="PF13087">
    <property type="entry name" value="AAA_12"/>
    <property type="match status" value="1"/>
</dbReference>
<dbReference type="FunFam" id="3.40.50.300:FF:001660">
    <property type="entry name" value="NF-X1 finger and helicase protein, putative"/>
    <property type="match status" value="1"/>
</dbReference>
<dbReference type="GO" id="GO:0016787">
    <property type="term" value="F:hydrolase activity"/>
    <property type="evidence" value="ECO:0007669"/>
    <property type="project" value="UniProtKB-KW"/>
</dbReference>
<dbReference type="CDD" id="cd18808">
    <property type="entry name" value="SF1_C_Upf1"/>
    <property type="match status" value="1"/>
</dbReference>
<dbReference type="SUPFAM" id="SSF90229">
    <property type="entry name" value="CCCH zinc finger"/>
    <property type="match status" value="1"/>
</dbReference>
<sequence>MPPKKGAKQPCRYFQQGKCQKGDGCTYAHEHDPNFKKKACQFFAFDKCYRGKDCTFSHQKEDIDSLKATSRGDAGKGSSGGTTSEKLFRDWRNYISAAGESRPLGQAMTAFCKGAAELVGGETGQMQEVIIMLASQGGLQRILELTGKDFAQLTEQQLRRIFENQILPMFKAITHKNVIGSIILLPRLMTIYNILYGGDGEQAARMFGAVASILRAMTLTDPNAENAVDAESIDVVETCLIAFAKLVEVNTEAQIHHGLKLVAESLALLFEDHASPAVKFALKPAQRHLKRIEQRLGLGQALPDAAIKPGGNPSFRAVFHLSRERPSELSADGPRHDNDKIDIREISILPTLEEIQSSRNEYLPLADPREWHIGGLEGLLDRHFRLLREDTVGQLRDAARVELERLQDPDAYDRRDRRGRQGARTFVYENVLVNDVTFRSYTGMEFVLSFDQPKALRNRDPHARSDWWQNSKRLGHEALICLLSSAGSATFILILTEHSKSNKKNTDNAQPLHKRYDLWSNPERAHVIAKPVNGIDIQPLLNQLQYSGLEQLSLVEFPGVLLPAFKPTLEAMQHMSETLDVPFAHILAPLSTPANPDREIDILPPEYATRPGFRFDLSSVTDGGSRMDFMPGQLQSTMSIDLAAKSSLDPGQAHAVVSSLSRSLALIQGPPGTGKSFTGVQLIKILLLNKKAGTLGPIVTVCFTNHALDAGLERLLDEGVEQVVRIGGSSKSSKLADVNLRAVAQRLQLTKTEKSERWQLNKANEEAREINNIITSMSQVGTQESLKDLLRRQYPDHYTQLFSALDEDGFALVDYGRENIIERWLRAAPWGRNRPRTIEELQDENVHVMTGHERRGLYDHWYQEVSQDLKRRLDTALRSYNEIKAHLDDIRTELDLRVLRQANIIGITTSGLARNLELLRRIDAKVLVCEEAGEVLESHLLTALLPSMQHAILIGDHLQLRPRVQNYDLSTESKNGQQYALDVSLFERLVQPSDDLASPLSYCTLEVQRRMHPSISQLVRDTLYPRLQDAPSVSQHPEVVGMKRRLFWCHHEHPEKQGDEAGTSHSNVYEVDMVAALVKHLVSQGVYRPDEIAVITPYLGQLREIRKRLAGSYQILLNDRDIDDLDKEGIHEEDDSAGIAQRRTSVARGTLIQAMRLATVDNFQGEEAKVVVVSLVRSNKHNKPGFLKTANRINVLLSRAQHSMYVIGNANTTESVKMWADVLQIFKDDGNFGTSLELCCPRHKDTDSGQRA</sequence>
<keyword evidence="3" id="KW-0347">Helicase</keyword>
<dbReference type="InterPro" id="IPR027417">
    <property type="entry name" value="P-loop_NTPase"/>
</dbReference>
<organism evidence="7 8">
    <name type="scientific">Teratosphaeria nubilosa</name>
    <dbReference type="NCBI Taxonomy" id="161662"/>
    <lineage>
        <taxon>Eukaryota</taxon>
        <taxon>Fungi</taxon>
        <taxon>Dikarya</taxon>
        <taxon>Ascomycota</taxon>
        <taxon>Pezizomycotina</taxon>
        <taxon>Dothideomycetes</taxon>
        <taxon>Dothideomycetidae</taxon>
        <taxon>Mycosphaerellales</taxon>
        <taxon>Teratosphaeriaceae</taxon>
        <taxon>Teratosphaeria</taxon>
    </lineage>
</organism>
<dbReference type="GO" id="GO:0008270">
    <property type="term" value="F:zinc ion binding"/>
    <property type="evidence" value="ECO:0007669"/>
    <property type="project" value="UniProtKB-KW"/>
</dbReference>
<dbReference type="Pfam" id="PF13086">
    <property type="entry name" value="AAA_11"/>
    <property type="match status" value="1"/>
</dbReference>
<dbReference type="InterPro" id="IPR041679">
    <property type="entry name" value="DNA2/NAM7-like_C"/>
</dbReference>
<keyword evidence="1 5" id="KW-0479">Metal-binding</keyword>
<dbReference type="InterPro" id="IPR036855">
    <property type="entry name" value="Znf_CCCH_sf"/>
</dbReference>
<evidence type="ECO:0000313" key="8">
    <source>
        <dbReference type="Proteomes" id="UP000799436"/>
    </source>
</evidence>
<keyword evidence="4 5" id="KW-0862">Zinc</keyword>
<feature type="domain" description="C3H1-type" evidence="6">
    <location>
        <begin position="5"/>
        <end position="32"/>
    </location>
</feature>
<proteinExistence type="predicted"/>
<keyword evidence="8" id="KW-1185">Reference proteome</keyword>
<dbReference type="AlphaFoldDB" id="A0A6G1L3X3"/>
<feature type="zinc finger region" description="C3H1-type" evidence="5">
    <location>
        <begin position="34"/>
        <end position="61"/>
    </location>
</feature>
<dbReference type="InterPro" id="IPR047187">
    <property type="entry name" value="SF1_C_Upf1"/>
</dbReference>
<keyword evidence="2 5" id="KW-0863">Zinc-finger</keyword>
<dbReference type="Gene3D" id="4.10.1000.10">
    <property type="entry name" value="Zinc finger, CCCH-type"/>
    <property type="match status" value="1"/>
</dbReference>
<evidence type="ECO:0000256" key="2">
    <source>
        <dbReference type="ARBA" id="ARBA00022771"/>
    </source>
</evidence>
<dbReference type="OrthoDB" id="2423195at2759"/>
<evidence type="ECO:0000256" key="1">
    <source>
        <dbReference type="ARBA" id="ARBA00022723"/>
    </source>
</evidence>